<dbReference type="InterPro" id="IPR014284">
    <property type="entry name" value="RNA_pol_sigma-70_dom"/>
</dbReference>
<evidence type="ECO:0000256" key="4">
    <source>
        <dbReference type="ARBA" id="ARBA00023125"/>
    </source>
</evidence>
<evidence type="ECO:0000313" key="9">
    <source>
        <dbReference type="Proteomes" id="UP001285636"/>
    </source>
</evidence>
<keyword evidence="3" id="KW-0731">Sigma factor</keyword>
<dbReference type="Pfam" id="PF08281">
    <property type="entry name" value="Sigma70_r4_2"/>
    <property type="match status" value="1"/>
</dbReference>
<evidence type="ECO:0000256" key="2">
    <source>
        <dbReference type="ARBA" id="ARBA00023015"/>
    </source>
</evidence>
<evidence type="ECO:0000313" key="8">
    <source>
        <dbReference type="EMBL" id="MDV2883637.1"/>
    </source>
</evidence>
<dbReference type="SUPFAM" id="SSF88659">
    <property type="entry name" value="Sigma3 and sigma4 domains of RNA polymerase sigma factors"/>
    <property type="match status" value="1"/>
</dbReference>
<dbReference type="GO" id="GO:0006352">
    <property type="term" value="P:DNA-templated transcription initiation"/>
    <property type="evidence" value="ECO:0007669"/>
    <property type="project" value="InterPro"/>
</dbReference>
<sequence>MDKEFTLEEIYALYMQDLYRYIYSLCKDSSLAEDIVQETFYRAYFYVETFQQEKIKPWLFKVAYHTFIDYKRKEKRMSYTDDLVTMPAVPSHISAEDEYMIKNSISSWWNLLESLAPEKRNIVILRDYYSFTYQEIADMCDLSLSQVKIVLYRARKEIQREMNKELD</sequence>
<evidence type="ECO:0000256" key="3">
    <source>
        <dbReference type="ARBA" id="ARBA00023082"/>
    </source>
</evidence>
<feature type="domain" description="RNA polymerase sigma factor 70 region 4 type 2" evidence="7">
    <location>
        <begin position="109"/>
        <end position="157"/>
    </location>
</feature>
<dbReference type="InterPro" id="IPR007627">
    <property type="entry name" value="RNA_pol_sigma70_r2"/>
</dbReference>
<dbReference type="RefSeq" id="WP_323465556.1">
    <property type="nucleotide sequence ID" value="NZ_CP144224.1"/>
</dbReference>
<comment type="similarity">
    <text evidence="1">Belongs to the sigma-70 factor family. ECF subfamily.</text>
</comment>
<dbReference type="NCBIfam" id="TIGR02937">
    <property type="entry name" value="sigma70-ECF"/>
    <property type="match status" value="1"/>
</dbReference>
<organism evidence="8 9">
    <name type="scientific">Alkalihalophilus pseudofirmus</name>
    <name type="common">Bacillus pseudofirmus</name>
    <dbReference type="NCBI Taxonomy" id="79885"/>
    <lineage>
        <taxon>Bacteria</taxon>
        <taxon>Bacillati</taxon>
        <taxon>Bacillota</taxon>
        <taxon>Bacilli</taxon>
        <taxon>Bacillales</taxon>
        <taxon>Bacillaceae</taxon>
        <taxon>Alkalihalophilus</taxon>
    </lineage>
</organism>
<reference evidence="8" key="1">
    <citation type="submission" date="2023-10" db="EMBL/GenBank/DDBJ databases">
        <title>Screening of Alkalihalophilus pseudofirmusBZ-TG-HK211 and Its Alleviation of Salt Stress on Rapeseed Growth.</title>
        <authorList>
            <person name="Zhao B."/>
            <person name="Guo T."/>
        </authorList>
    </citation>
    <scope>NUCLEOTIDE SEQUENCE</scope>
    <source>
        <strain evidence="8">BZ-TG-HK211</strain>
    </source>
</reference>
<dbReference type="Proteomes" id="UP001285636">
    <property type="component" value="Unassembled WGS sequence"/>
</dbReference>
<dbReference type="GO" id="GO:0016987">
    <property type="term" value="F:sigma factor activity"/>
    <property type="evidence" value="ECO:0007669"/>
    <property type="project" value="UniProtKB-KW"/>
</dbReference>
<dbReference type="CDD" id="cd06171">
    <property type="entry name" value="Sigma70_r4"/>
    <property type="match status" value="1"/>
</dbReference>
<name>A0AAJ2KSF9_ALKPS</name>
<dbReference type="InterPro" id="IPR036388">
    <property type="entry name" value="WH-like_DNA-bd_sf"/>
</dbReference>
<dbReference type="NCBIfam" id="NF009193">
    <property type="entry name" value="PRK12541.1"/>
    <property type="match status" value="1"/>
</dbReference>
<dbReference type="InterPro" id="IPR013249">
    <property type="entry name" value="RNA_pol_sigma70_r4_t2"/>
</dbReference>
<protein>
    <submittedName>
        <fullName evidence="8">RNA polymerase sigma factor</fullName>
    </submittedName>
</protein>
<keyword evidence="5" id="KW-0804">Transcription</keyword>
<accession>A0AAJ2KSF9</accession>
<dbReference type="InterPro" id="IPR013325">
    <property type="entry name" value="RNA_pol_sigma_r2"/>
</dbReference>
<dbReference type="PANTHER" id="PTHR43133:SF52">
    <property type="entry name" value="ECF RNA POLYMERASE SIGMA FACTOR SIGL"/>
    <property type="match status" value="1"/>
</dbReference>
<feature type="domain" description="RNA polymerase sigma-70 region 2" evidence="6">
    <location>
        <begin position="11"/>
        <end position="76"/>
    </location>
</feature>
<evidence type="ECO:0000259" key="6">
    <source>
        <dbReference type="Pfam" id="PF04542"/>
    </source>
</evidence>
<keyword evidence="2" id="KW-0805">Transcription regulation</keyword>
<evidence type="ECO:0000259" key="7">
    <source>
        <dbReference type="Pfam" id="PF08281"/>
    </source>
</evidence>
<gene>
    <name evidence="8" type="ORF">RYX45_00490</name>
</gene>
<dbReference type="Gene3D" id="1.10.10.10">
    <property type="entry name" value="Winged helix-like DNA-binding domain superfamily/Winged helix DNA-binding domain"/>
    <property type="match status" value="1"/>
</dbReference>
<evidence type="ECO:0000256" key="1">
    <source>
        <dbReference type="ARBA" id="ARBA00010641"/>
    </source>
</evidence>
<dbReference type="SUPFAM" id="SSF88946">
    <property type="entry name" value="Sigma2 domain of RNA polymerase sigma factors"/>
    <property type="match status" value="1"/>
</dbReference>
<dbReference type="PANTHER" id="PTHR43133">
    <property type="entry name" value="RNA POLYMERASE ECF-TYPE SIGMA FACTO"/>
    <property type="match status" value="1"/>
</dbReference>
<dbReference type="GO" id="GO:0003677">
    <property type="term" value="F:DNA binding"/>
    <property type="evidence" value="ECO:0007669"/>
    <property type="project" value="UniProtKB-KW"/>
</dbReference>
<dbReference type="EMBL" id="JAWJAY010000001">
    <property type="protein sequence ID" value="MDV2883637.1"/>
    <property type="molecule type" value="Genomic_DNA"/>
</dbReference>
<dbReference type="InterPro" id="IPR014296">
    <property type="entry name" value="RNA_pol_sigma-M_bacilli"/>
</dbReference>
<dbReference type="AlphaFoldDB" id="A0AAJ2KSF9"/>
<proteinExistence type="inferred from homology"/>
<dbReference type="InterPro" id="IPR039425">
    <property type="entry name" value="RNA_pol_sigma-70-like"/>
</dbReference>
<dbReference type="NCBIfam" id="TIGR02950">
    <property type="entry name" value="SigM_subfam"/>
    <property type="match status" value="1"/>
</dbReference>
<dbReference type="InterPro" id="IPR013324">
    <property type="entry name" value="RNA_pol_sigma_r3/r4-like"/>
</dbReference>
<comment type="caution">
    <text evidence="8">The sequence shown here is derived from an EMBL/GenBank/DDBJ whole genome shotgun (WGS) entry which is preliminary data.</text>
</comment>
<dbReference type="Gene3D" id="1.10.1740.10">
    <property type="match status" value="1"/>
</dbReference>
<evidence type="ECO:0000256" key="5">
    <source>
        <dbReference type="ARBA" id="ARBA00023163"/>
    </source>
</evidence>
<dbReference type="Pfam" id="PF04542">
    <property type="entry name" value="Sigma70_r2"/>
    <property type="match status" value="1"/>
</dbReference>
<keyword evidence="4" id="KW-0238">DNA-binding</keyword>